<accession>A0ABW2EY06</accession>
<dbReference type="Proteomes" id="UP001596411">
    <property type="component" value="Unassembled WGS sequence"/>
</dbReference>
<sequence>MSRDCLSLNSDAFAGDARTMAKASFAMHGIIDCLRDGAIAENEFQRRALLAAMELVADCLEERAEFLQDKVLGEIVAHD</sequence>
<protein>
    <submittedName>
        <fullName evidence="1">Uncharacterized protein</fullName>
    </submittedName>
</protein>
<organism evidence="1 2">
    <name type="scientific">Halomonas salifodinae</name>
    <dbReference type="NCBI Taxonomy" id="438745"/>
    <lineage>
        <taxon>Bacteria</taxon>
        <taxon>Pseudomonadati</taxon>
        <taxon>Pseudomonadota</taxon>
        <taxon>Gammaproteobacteria</taxon>
        <taxon>Oceanospirillales</taxon>
        <taxon>Halomonadaceae</taxon>
        <taxon>Halomonas</taxon>
    </lineage>
</organism>
<evidence type="ECO:0000313" key="1">
    <source>
        <dbReference type="EMBL" id="MFC7090891.1"/>
    </source>
</evidence>
<dbReference type="RefSeq" id="WP_346062953.1">
    <property type="nucleotide sequence ID" value="NZ_BAAADR010000013.1"/>
</dbReference>
<gene>
    <name evidence="1" type="ORF">ACFQH5_15160</name>
</gene>
<reference evidence="2" key="1">
    <citation type="journal article" date="2019" name="Int. J. Syst. Evol. Microbiol.">
        <title>The Global Catalogue of Microorganisms (GCM) 10K type strain sequencing project: providing services to taxonomists for standard genome sequencing and annotation.</title>
        <authorList>
            <consortium name="The Broad Institute Genomics Platform"/>
            <consortium name="The Broad Institute Genome Sequencing Center for Infectious Disease"/>
            <person name="Wu L."/>
            <person name="Ma J."/>
        </authorList>
    </citation>
    <scope>NUCLEOTIDE SEQUENCE [LARGE SCALE GENOMIC DNA]</scope>
    <source>
        <strain evidence="2">CGMCC 1.13666</strain>
    </source>
</reference>
<keyword evidence="2" id="KW-1185">Reference proteome</keyword>
<name>A0ABW2EY06_9GAMM</name>
<proteinExistence type="predicted"/>
<evidence type="ECO:0000313" key="2">
    <source>
        <dbReference type="Proteomes" id="UP001596411"/>
    </source>
</evidence>
<comment type="caution">
    <text evidence="1">The sequence shown here is derived from an EMBL/GenBank/DDBJ whole genome shotgun (WGS) entry which is preliminary data.</text>
</comment>
<dbReference type="EMBL" id="JBHSZP010000029">
    <property type="protein sequence ID" value="MFC7090891.1"/>
    <property type="molecule type" value="Genomic_DNA"/>
</dbReference>